<reference evidence="1" key="1">
    <citation type="submission" date="2022-11" db="EMBL/GenBank/DDBJ databases">
        <title>Genome Sequence of Boeremia exigua.</title>
        <authorList>
            <person name="Buettner E."/>
        </authorList>
    </citation>
    <scope>NUCLEOTIDE SEQUENCE</scope>
    <source>
        <strain evidence="1">CU02</strain>
    </source>
</reference>
<evidence type="ECO:0000313" key="2">
    <source>
        <dbReference type="Proteomes" id="UP001153331"/>
    </source>
</evidence>
<gene>
    <name evidence="1" type="ORF">OPT61_g636</name>
</gene>
<protein>
    <submittedName>
        <fullName evidence="1">Uncharacterized protein</fullName>
    </submittedName>
</protein>
<dbReference type="EMBL" id="JAPHNI010000021">
    <property type="protein sequence ID" value="KAJ8118379.1"/>
    <property type="molecule type" value="Genomic_DNA"/>
</dbReference>
<evidence type="ECO:0000313" key="1">
    <source>
        <dbReference type="EMBL" id="KAJ8118379.1"/>
    </source>
</evidence>
<proteinExistence type="predicted"/>
<sequence>MVDDMEITPSSPRGTKRKGDDTLSLPAPRRIKALAQDVVNKIAAGEIIVAPMHALKELIENAVDAGSTSLEILVKDGGLKLLQISDNGHGIDKEDLPILCERFTTSKLKAFEDLTSIGTYGFRGEALASISHVAHLKVTTRTKESSCAWEAHYSDGILVSPKPGQSVEPKPKAGRQGTVITVEDLFYNVPSRRRAFRSASEEYAKILDMVGRSGSIISVPASAGTKDRIRQMHGSAAANELVNLKAEDQRWGFKCEGWVSNANYSSKRTNLLLFINHRSVESQAIKKGIEQTYAMFLPKGGHPFVYLSLEIEPQRVDVNVHPTKREVHFLNEDEIIAMVCDEIRDSLSKVDTSRSFMTQSLLSNPKAPFATPIKQTAPMTQDTEDTPVDSTSRASKAVAKRLYENNMVRTDASARKITSMLRPERTAEETAVEGDDDDAEYEYIEREPMACRLTSIKELRAEVRDAMHNQLTDIIATHTFVGIVDEQKRIVAIQGGVKLFLVDYGMLCNEYFYQIGLTDFANFGSIRLNPPLPLQDLLKVAADQEKTNAGAAAAEIDWDEVVESVKDLLLSKAPLLSEYFSIDITAQGELCSIPILVKGYTPSLAKLPQFLLRLGPHVDWDDEKQCFQTLLRELASFYTPEILPLPRSSSINDSDKSKGKVTEEDSEITLRRKKVRKAVEHIIFPACKARLVATKGLLKGVMEVANLKVLYATGDTECIVRDVHRVGYRDSEKFLRGSRQVHARGTRFATKRGAELTTSSTATAPTPNISMPAEQASVEVRRKAAREVIDILHEIATLLNTHLDRQQLSYCVSLIENGANPEALAKVIQQLREQYPLSEVGDAELCSLAQAQLCFNSSGKVSQLHMSAWQSKADPAAIFGENVQVTSVAER</sequence>
<organism evidence="1 2">
    <name type="scientific">Boeremia exigua</name>
    <dbReference type="NCBI Taxonomy" id="749465"/>
    <lineage>
        <taxon>Eukaryota</taxon>
        <taxon>Fungi</taxon>
        <taxon>Dikarya</taxon>
        <taxon>Ascomycota</taxon>
        <taxon>Pezizomycotina</taxon>
        <taxon>Dothideomycetes</taxon>
        <taxon>Pleosporomycetidae</taxon>
        <taxon>Pleosporales</taxon>
        <taxon>Pleosporineae</taxon>
        <taxon>Didymellaceae</taxon>
        <taxon>Boeremia</taxon>
    </lineage>
</organism>
<comment type="caution">
    <text evidence="1">The sequence shown here is derived from an EMBL/GenBank/DDBJ whole genome shotgun (WGS) entry which is preliminary data.</text>
</comment>
<accession>A0ACC2IT92</accession>
<dbReference type="Proteomes" id="UP001153331">
    <property type="component" value="Unassembled WGS sequence"/>
</dbReference>
<keyword evidence="2" id="KW-1185">Reference proteome</keyword>
<name>A0ACC2IT92_9PLEO</name>